<evidence type="ECO:0000259" key="2">
    <source>
        <dbReference type="Pfam" id="PF14028"/>
    </source>
</evidence>
<dbReference type="HOGENOM" id="CLU_329524_0_0_7"/>
<dbReference type="OrthoDB" id="1273722at2"/>
<dbReference type="InterPro" id="IPR023809">
    <property type="entry name" value="Thiopep_bacteriocin_synth_dom"/>
</dbReference>
<dbReference type="EMBL" id="AM746676">
    <property type="protein sequence ID" value="CAN99243.1"/>
    <property type="molecule type" value="Genomic_DNA"/>
</dbReference>
<dbReference type="eggNOG" id="COG0778">
    <property type="taxonomic scope" value="Bacteria"/>
</dbReference>
<dbReference type="Proteomes" id="UP000002139">
    <property type="component" value="Chromosome"/>
</dbReference>
<evidence type="ECO:0000313" key="4">
    <source>
        <dbReference type="Proteomes" id="UP000002139"/>
    </source>
</evidence>
<evidence type="ECO:0000256" key="1">
    <source>
        <dbReference type="SAM" id="MobiDB-lite"/>
    </source>
</evidence>
<dbReference type="STRING" id="448385.sce9071"/>
<reference evidence="3 4" key="1">
    <citation type="journal article" date="2007" name="Nat. Biotechnol.">
        <title>Complete genome sequence of the myxobacterium Sorangium cellulosum.</title>
        <authorList>
            <person name="Schneiker S."/>
            <person name="Perlova O."/>
            <person name="Kaiser O."/>
            <person name="Gerth K."/>
            <person name="Alici A."/>
            <person name="Altmeyer M.O."/>
            <person name="Bartels D."/>
            <person name="Bekel T."/>
            <person name="Beyer S."/>
            <person name="Bode E."/>
            <person name="Bode H.B."/>
            <person name="Bolten C.J."/>
            <person name="Choudhuri J.V."/>
            <person name="Doss S."/>
            <person name="Elnakady Y.A."/>
            <person name="Frank B."/>
            <person name="Gaigalat L."/>
            <person name="Goesmann A."/>
            <person name="Groeger C."/>
            <person name="Gross F."/>
            <person name="Jelsbak L."/>
            <person name="Jelsbak L."/>
            <person name="Kalinowski J."/>
            <person name="Kegler C."/>
            <person name="Knauber T."/>
            <person name="Konietzny S."/>
            <person name="Kopp M."/>
            <person name="Krause L."/>
            <person name="Krug D."/>
            <person name="Linke B."/>
            <person name="Mahmud T."/>
            <person name="Martinez-Arias R."/>
            <person name="McHardy A.C."/>
            <person name="Merai M."/>
            <person name="Meyer F."/>
            <person name="Mormann S."/>
            <person name="Munoz-Dorado J."/>
            <person name="Perez J."/>
            <person name="Pradella S."/>
            <person name="Rachid S."/>
            <person name="Raddatz G."/>
            <person name="Rosenau F."/>
            <person name="Rueckert C."/>
            <person name="Sasse F."/>
            <person name="Scharfe M."/>
            <person name="Schuster S.C."/>
            <person name="Suen G."/>
            <person name="Treuner-Lange A."/>
            <person name="Velicer G.J."/>
            <person name="Vorholter F.-J."/>
            <person name="Weissman K.J."/>
            <person name="Welch R.D."/>
            <person name="Wenzel S.C."/>
            <person name="Whitworth D.E."/>
            <person name="Wilhelm S."/>
            <person name="Wittmann C."/>
            <person name="Bloecker H."/>
            <person name="Puehler A."/>
            <person name="Mueller R."/>
        </authorList>
    </citation>
    <scope>NUCLEOTIDE SEQUENCE [LARGE SCALE GENOMIC DNA]</scope>
    <source>
        <strain evidence="4">So ce56</strain>
    </source>
</reference>
<dbReference type="Pfam" id="PF14028">
    <property type="entry name" value="Lant_dehydr_C"/>
    <property type="match status" value="1"/>
</dbReference>
<feature type="domain" description="Thiopeptide-type bacteriocin biosynthesis" evidence="2">
    <location>
        <begin position="3"/>
        <end position="268"/>
    </location>
</feature>
<accession>A9G9V6</accession>
<sequence length="871" mass="90742">MSWIYRKLFHDRGLEGEGTDALLLGLVDPLVSELEQRGAIDRFFFLRYAEGGDHLRLRVRVAPGRDPVDVAARVDAAAACCAAVSRAEAAVYEPELEKHGGPAGMEIAERQFFASSRFALGCIRKTAGRPRARALVAACALDALLARAGVTGDARRSFLAGYARHWRAFARAISGVELVYEAPDAESVALVRALVRGEGLAALGELVAGERALLTAFDADLPELAEASRRGALGVPLATVLTNLAHTFHNRLGLTLAFEVWVADALAEAGAPHEPPRARPPGVSPGEAWQRLARAAEQRRPVTALLDPCDGAALDALRDAARRDGLRFIAPAAPAGGMSAPFALLRALADAHPAGGALLAALGRIEAAHDAPECPLPPDPASVAEALRAFLAEHTLEPTVLVLRDVDGADADTQHAVAFLARALETEPLALVVTASGRPSPGWAAIVAEIEEGPGLLRVATAPAPALESEAAAPAVTPGPATVARGEAFCRAGALHEAAAILGDALASPGLSPEARADALVALARTMLRMSRPALARQAAEAALRLGLPERRRALARRVLLAALHNLGETAALDALRDDVAQQRSAPGASAAERCWAELDAALVCATGERRAEHEARLDALLAAPRGDVPPQCLAAAHAWRGAAHAASGEHERGLAHQRRALAFAEELADFRRALMVRVRLASSVAAAGELAEAAALFEVAACHAAWIGLFDLASLAAQNAISLGLARRDAAPVRAWLDGARPARARVWRSPYGELAVLYARAESALARGEAEAAGAHLDRLRARLAALGGAAPRSAPLLALAAAHLEADVAAAAGDDAGRAAALARAAELTPGVPPEERRLVAAIARARRDACRGDGRRDRPVVLGLQST</sequence>
<feature type="region of interest" description="Disordered" evidence="1">
    <location>
        <begin position="271"/>
        <end position="293"/>
    </location>
</feature>
<dbReference type="AlphaFoldDB" id="A9G9V6"/>
<dbReference type="KEGG" id="scl:sce9071"/>
<proteinExistence type="predicted"/>
<dbReference type="RefSeq" id="WP_012241682.1">
    <property type="nucleotide sequence ID" value="NC_010162.1"/>
</dbReference>
<evidence type="ECO:0000313" key="3">
    <source>
        <dbReference type="EMBL" id="CAN99243.1"/>
    </source>
</evidence>
<organism evidence="3 4">
    <name type="scientific">Sorangium cellulosum (strain So ce56)</name>
    <name type="common">Polyangium cellulosum (strain So ce56)</name>
    <dbReference type="NCBI Taxonomy" id="448385"/>
    <lineage>
        <taxon>Bacteria</taxon>
        <taxon>Pseudomonadati</taxon>
        <taxon>Myxococcota</taxon>
        <taxon>Polyangia</taxon>
        <taxon>Polyangiales</taxon>
        <taxon>Polyangiaceae</taxon>
        <taxon>Sorangium</taxon>
    </lineage>
</organism>
<gene>
    <name evidence="3" type="ordered locus">sce9071</name>
</gene>
<dbReference type="BioCyc" id="SCEL448385:SCE_RS46460-MONOMER"/>
<name>A9G9V6_SORC5</name>
<dbReference type="NCBIfam" id="TIGR03891">
    <property type="entry name" value="thiopep_ocin"/>
    <property type="match status" value="1"/>
</dbReference>
<protein>
    <recommendedName>
        <fullName evidence="2">Thiopeptide-type bacteriocin biosynthesis domain-containing protein</fullName>
    </recommendedName>
</protein>
<keyword evidence="4" id="KW-1185">Reference proteome</keyword>